<reference evidence="6 7" key="1">
    <citation type="submission" date="2017-05" db="EMBL/GenBank/DDBJ databases">
        <title>Genome sequence for an aflatoxigenic pathogen of Argentinian peanut, Aspergillus arachidicola.</title>
        <authorList>
            <person name="Moore G."/>
            <person name="Beltz S.B."/>
            <person name="Mack B.M."/>
        </authorList>
    </citation>
    <scope>NUCLEOTIDE SEQUENCE [LARGE SCALE GENOMIC DNA]</scope>
    <source>
        <strain evidence="6 7">CBS 117610</strain>
    </source>
</reference>
<evidence type="ECO:0000256" key="2">
    <source>
        <dbReference type="ARBA" id="ARBA00022553"/>
    </source>
</evidence>
<feature type="non-terminal residue" evidence="6">
    <location>
        <position position="471"/>
    </location>
</feature>
<comment type="similarity">
    <text evidence="4">Belongs to the NRP synthetase family.</text>
</comment>
<protein>
    <recommendedName>
        <fullName evidence="5">AMP-dependent synthetase/ligase domain-containing protein</fullName>
    </recommendedName>
</protein>
<dbReference type="FunFam" id="3.30.300.30:FF:000015">
    <property type="entry name" value="Nonribosomal peptide synthase SidD"/>
    <property type="match status" value="1"/>
</dbReference>
<keyword evidence="1" id="KW-0596">Phosphopantetheine</keyword>
<evidence type="ECO:0000313" key="7">
    <source>
        <dbReference type="Proteomes" id="UP000231358"/>
    </source>
</evidence>
<dbReference type="GO" id="GO:0031177">
    <property type="term" value="F:phosphopantetheine binding"/>
    <property type="evidence" value="ECO:0007669"/>
    <property type="project" value="TreeGrafter"/>
</dbReference>
<dbReference type="GO" id="GO:0043041">
    <property type="term" value="P:amino acid activation for nonribosomal peptide biosynthetic process"/>
    <property type="evidence" value="ECO:0007669"/>
    <property type="project" value="TreeGrafter"/>
</dbReference>
<evidence type="ECO:0000313" key="6">
    <source>
        <dbReference type="EMBL" id="PIG87291.1"/>
    </source>
</evidence>
<dbReference type="InterPro" id="IPR020845">
    <property type="entry name" value="AMP-binding_CS"/>
</dbReference>
<evidence type="ECO:0000256" key="1">
    <source>
        <dbReference type="ARBA" id="ARBA00022450"/>
    </source>
</evidence>
<dbReference type="InterPro" id="IPR045851">
    <property type="entry name" value="AMP-bd_C_sf"/>
</dbReference>
<keyword evidence="3" id="KW-0436">Ligase</keyword>
<dbReference type="InterPro" id="IPR000873">
    <property type="entry name" value="AMP-dep_synth/lig_dom"/>
</dbReference>
<dbReference type="EMBL" id="NEXV01000167">
    <property type="protein sequence ID" value="PIG87291.1"/>
    <property type="molecule type" value="Genomic_DNA"/>
</dbReference>
<dbReference type="STRING" id="656916.A0A2G7G5C9"/>
<evidence type="ECO:0000256" key="3">
    <source>
        <dbReference type="ARBA" id="ARBA00022598"/>
    </source>
</evidence>
<keyword evidence="7" id="KW-1185">Reference proteome</keyword>
<comment type="caution">
    <text evidence="6">The sequence shown here is derived from an EMBL/GenBank/DDBJ whole genome shotgun (WGS) entry which is preliminary data.</text>
</comment>
<dbReference type="Gene3D" id="3.40.50.980">
    <property type="match status" value="2"/>
</dbReference>
<proteinExistence type="inferred from homology"/>
<dbReference type="GO" id="GO:0005737">
    <property type="term" value="C:cytoplasm"/>
    <property type="evidence" value="ECO:0007669"/>
    <property type="project" value="TreeGrafter"/>
</dbReference>
<dbReference type="PROSITE" id="PS00455">
    <property type="entry name" value="AMP_BINDING"/>
    <property type="match status" value="1"/>
</dbReference>
<dbReference type="Pfam" id="PF00501">
    <property type="entry name" value="AMP-binding"/>
    <property type="match status" value="1"/>
</dbReference>
<evidence type="ECO:0000256" key="4">
    <source>
        <dbReference type="ARBA" id="ARBA00029454"/>
    </source>
</evidence>
<feature type="domain" description="AMP-dependent synthetase/ligase" evidence="5">
    <location>
        <begin position="1"/>
        <end position="259"/>
    </location>
</feature>
<sequence length="471" mass="50164">MKAGGAFVLLDPAHPVARRREICRAVSAELIVASVAEAATAGELAPQVVAVGEASMSSWADPGPRWDGSSVTPDNALYVVFTSGSTGTPKGVVIPHGPFATSASAQGRGYPSPLIPVFFIFGGCLCIPSDDDRRNNLSTAAAKLGITFALLTPSAARLLQPASLTDLNTLVFVGEVVTSHDILQWSERVPITNAYGPAECSAAASFYPTMRTAHDISNIGWGAGCVCWVVDRADHERLVPIGAVGELVIEGPIVGRGYLNDPAKTAAAFINPPAWLRQFRMIYPGNPGDLVQYAVDGSLQFIGRKDTQVKLRGQRIELGEVEHHTRICFPGARDVVAEIVTPEEAGRPPVLIAFVRVGQTGPVEQEEDRPAARILDGEDILAAPTEAFRAAIATAEAALHDTVPAYMVPAAFLPLVGVPLMATGKTDRRRLRERAAVFSRSELALYHGTTTAKRAPTTPAERTLQQLWARS</sequence>
<dbReference type="GO" id="GO:0016874">
    <property type="term" value="F:ligase activity"/>
    <property type="evidence" value="ECO:0007669"/>
    <property type="project" value="UniProtKB-KW"/>
</dbReference>
<dbReference type="PANTHER" id="PTHR45527:SF3">
    <property type="entry name" value="SIDEROPHORE SYNTHETASE (EUROFUNG)"/>
    <property type="match status" value="1"/>
</dbReference>
<dbReference type="InterPro" id="IPR042099">
    <property type="entry name" value="ANL_N_sf"/>
</dbReference>
<evidence type="ECO:0000259" key="5">
    <source>
        <dbReference type="Pfam" id="PF00501"/>
    </source>
</evidence>
<dbReference type="SUPFAM" id="SSF56801">
    <property type="entry name" value="Acetyl-CoA synthetase-like"/>
    <property type="match status" value="1"/>
</dbReference>
<gene>
    <name evidence="6" type="ORF">AARAC_011669</name>
</gene>
<keyword evidence="2" id="KW-0597">Phosphoprotein</keyword>
<name>A0A2G7G5C9_9EURO</name>
<organism evidence="6 7">
    <name type="scientific">Aspergillus arachidicola</name>
    <dbReference type="NCBI Taxonomy" id="656916"/>
    <lineage>
        <taxon>Eukaryota</taxon>
        <taxon>Fungi</taxon>
        <taxon>Dikarya</taxon>
        <taxon>Ascomycota</taxon>
        <taxon>Pezizomycotina</taxon>
        <taxon>Eurotiomycetes</taxon>
        <taxon>Eurotiomycetidae</taxon>
        <taxon>Eurotiales</taxon>
        <taxon>Aspergillaceae</taxon>
        <taxon>Aspergillus</taxon>
        <taxon>Aspergillus subgen. Circumdati</taxon>
    </lineage>
</organism>
<dbReference type="AlphaFoldDB" id="A0A2G7G5C9"/>
<dbReference type="PANTHER" id="PTHR45527">
    <property type="entry name" value="NONRIBOSOMAL PEPTIDE SYNTHETASE"/>
    <property type="match status" value="1"/>
</dbReference>
<accession>A0A2G7G5C9</accession>
<dbReference type="Proteomes" id="UP000231358">
    <property type="component" value="Unassembled WGS sequence"/>
</dbReference>
<dbReference type="CDD" id="cd05918">
    <property type="entry name" value="A_NRPS_SidN3_like"/>
    <property type="match status" value="1"/>
</dbReference>
<dbReference type="GO" id="GO:0044550">
    <property type="term" value="P:secondary metabolite biosynthetic process"/>
    <property type="evidence" value="ECO:0007669"/>
    <property type="project" value="TreeGrafter"/>
</dbReference>
<dbReference type="Gene3D" id="3.30.300.30">
    <property type="match status" value="1"/>
</dbReference>
<dbReference type="Gene3D" id="3.40.50.12780">
    <property type="entry name" value="N-terminal domain of ligase-like"/>
    <property type="match status" value="1"/>
</dbReference>